<dbReference type="Gene3D" id="1.10.8.1040">
    <property type="match status" value="1"/>
</dbReference>
<dbReference type="Pfam" id="PF13616">
    <property type="entry name" value="Rotamase_3"/>
    <property type="match status" value="1"/>
</dbReference>
<reference evidence="11 12" key="1">
    <citation type="submission" date="2020-08" db="EMBL/GenBank/DDBJ databases">
        <title>Genome sequencing of Purple Non-Sulfur Bacteria from various extreme environments.</title>
        <authorList>
            <person name="Mayer M."/>
        </authorList>
    </citation>
    <scope>NUCLEOTIDE SEQUENCE [LARGE SCALE GENOMIC DNA]</scope>
    <source>
        <strain evidence="11 12">JA131</strain>
    </source>
</reference>
<dbReference type="InterPro" id="IPR046357">
    <property type="entry name" value="PPIase_dom_sf"/>
</dbReference>
<proteinExistence type="inferred from homology"/>
<dbReference type="PROSITE" id="PS50198">
    <property type="entry name" value="PPIC_PPIASE_2"/>
    <property type="match status" value="1"/>
</dbReference>
<dbReference type="AlphaFoldDB" id="A0A7W6RHT2"/>
<dbReference type="InterPro" id="IPR050245">
    <property type="entry name" value="PrsA_foldase"/>
</dbReference>
<evidence type="ECO:0000256" key="8">
    <source>
        <dbReference type="PROSITE-ProRule" id="PRU00278"/>
    </source>
</evidence>
<evidence type="ECO:0000256" key="2">
    <source>
        <dbReference type="ARBA" id="ARBA00007656"/>
    </source>
</evidence>
<accession>A0A7W6RHT2</accession>
<dbReference type="PANTHER" id="PTHR47245:SF2">
    <property type="entry name" value="PEPTIDYL-PROLYL CIS-TRANS ISOMERASE HP_0175-RELATED"/>
    <property type="match status" value="1"/>
</dbReference>
<keyword evidence="8 11" id="KW-0413">Isomerase</keyword>
<dbReference type="InterPro" id="IPR000297">
    <property type="entry name" value="PPIase_PpiC"/>
</dbReference>
<comment type="caution">
    <text evidence="11">The sequence shown here is derived from an EMBL/GenBank/DDBJ whole genome shotgun (WGS) entry which is preliminary data.</text>
</comment>
<dbReference type="EMBL" id="JACIGK010000053">
    <property type="protein sequence ID" value="MBB4268138.1"/>
    <property type="molecule type" value="Genomic_DNA"/>
</dbReference>
<keyword evidence="9" id="KW-0732">Signal</keyword>
<evidence type="ECO:0000256" key="9">
    <source>
        <dbReference type="SAM" id="SignalP"/>
    </source>
</evidence>
<dbReference type="SUPFAM" id="SSF109998">
    <property type="entry name" value="Triger factor/SurA peptide-binding domain-like"/>
    <property type="match status" value="1"/>
</dbReference>
<comment type="similarity">
    <text evidence="2">Belongs to the PpiC/parvulin rotamase family.</text>
</comment>
<dbReference type="PROSITE" id="PS01096">
    <property type="entry name" value="PPIC_PPIASE_1"/>
    <property type="match status" value="1"/>
</dbReference>
<dbReference type="GO" id="GO:0003755">
    <property type="term" value="F:peptidyl-prolyl cis-trans isomerase activity"/>
    <property type="evidence" value="ECO:0007669"/>
    <property type="project" value="UniProtKB-KW"/>
</dbReference>
<keyword evidence="12" id="KW-1185">Reference proteome</keyword>
<feature type="chain" id="PRO_5030634012" description="Parvulin-like PPIase" evidence="9">
    <location>
        <begin position="33"/>
        <end position="288"/>
    </location>
</feature>
<dbReference type="InterPro" id="IPR023058">
    <property type="entry name" value="PPIase_PpiC_CS"/>
</dbReference>
<evidence type="ECO:0000313" key="12">
    <source>
        <dbReference type="Proteomes" id="UP000554286"/>
    </source>
</evidence>
<dbReference type="PANTHER" id="PTHR47245">
    <property type="entry name" value="PEPTIDYLPROLYL ISOMERASE"/>
    <property type="match status" value="1"/>
</dbReference>
<evidence type="ECO:0000256" key="6">
    <source>
        <dbReference type="ARBA" id="ARBA00030642"/>
    </source>
</evidence>
<evidence type="ECO:0000256" key="7">
    <source>
        <dbReference type="ARBA" id="ARBA00031484"/>
    </source>
</evidence>
<dbReference type="SUPFAM" id="SSF54534">
    <property type="entry name" value="FKBP-like"/>
    <property type="match status" value="1"/>
</dbReference>
<dbReference type="InterPro" id="IPR027304">
    <property type="entry name" value="Trigger_fact/SurA_dom_sf"/>
</dbReference>
<dbReference type="EC" id="5.2.1.8" evidence="3"/>
<dbReference type="Proteomes" id="UP000554286">
    <property type="component" value="Unassembled WGS sequence"/>
</dbReference>
<gene>
    <name evidence="11" type="ORF">GGD89_003793</name>
</gene>
<evidence type="ECO:0000256" key="5">
    <source>
        <dbReference type="ARBA" id="ARBA00023110"/>
    </source>
</evidence>
<name>A0A7W6RHT2_9PROT</name>
<evidence type="ECO:0000256" key="4">
    <source>
        <dbReference type="ARBA" id="ARBA00018370"/>
    </source>
</evidence>
<feature type="signal peptide" evidence="9">
    <location>
        <begin position="1"/>
        <end position="32"/>
    </location>
</feature>
<evidence type="ECO:0000259" key="10">
    <source>
        <dbReference type="PROSITE" id="PS50198"/>
    </source>
</evidence>
<evidence type="ECO:0000313" key="11">
    <source>
        <dbReference type="EMBL" id="MBB4268138.1"/>
    </source>
</evidence>
<dbReference type="RefSeq" id="WP_184048790.1">
    <property type="nucleotide sequence ID" value="NZ_JACIGK010000053.1"/>
</dbReference>
<evidence type="ECO:0000256" key="1">
    <source>
        <dbReference type="ARBA" id="ARBA00000971"/>
    </source>
</evidence>
<sequence length="288" mass="31298">MVRTTPRALAFSAVFALALSGGLGMFPGQASAQATADPESVVATVNGKDITLKAVQDMQARQPQLAQAPLPMVYETLVKHLVESQLIVDRAKAEGFADHPDVLTRLETMRDSVVRTVYLTKVVEDAATDEALEERYEAYKAAHPPEEEVRASHILVESEEDAVALIQKLEDGADFAELAKAESTGPSGPNGGDLGYFKRQGQMVEPFAEAAFALEAGAFTADPVQTQFGWHIIKVTDRRMGEHPSLDELRNQFVTEIAEARIESLLEELRGEADIVTKPVDEVLPSAK</sequence>
<comment type="catalytic activity">
    <reaction evidence="1">
        <text>[protein]-peptidylproline (omega=180) = [protein]-peptidylproline (omega=0)</text>
        <dbReference type="Rhea" id="RHEA:16237"/>
        <dbReference type="Rhea" id="RHEA-COMP:10747"/>
        <dbReference type="Rhea" id="RHEA-COMP:10748"/>
        <dbReference type="ChEBI" id="CHEBI:83833"/>
        <dbReference type="ChEBI" id="CHEBI:83834"/>
        <dbReference type="EC" id="5.2.1.8"/>
    </reaction>
</comment>
<protein>
    <recommendedName>
        <fullName evidence="4">Parvulin-like PPIase</fullName>
        <ecNumber evidence="3">5.2.1.8</ecNumber>
    </recommendedName>
    <alternativeName>
        <fullName evidence="6">Peptidyl-prolyl cis-trans isomerase plp</fullName>
    </alternativeName>
    <alternativeName>
        <fullName evidence="7">Rotamase plp</fullName>
    </alternativeName>
</protein>
<keyword evidence="5 8" id="KW-0697">Rotamase</keyword>
<feature type="domain" description="PpiC" evidence="10">
    <location>
        <begin position="146"/>
        <end position="237"/>
    </location>
</feature>
<organism evidence="11 12">
    <name type="scientific">Roseospira visakhapatnamensis</name>
    <dbReference type="NCBI Taxonomy" id="390880"/>
    <lineage>
        <taxon>Bacteria</taxon>
        <taxon>Pseudomonadati</taxon>
        <taxon>Pseudomonadota</taxon>
        <taxon>Alphaproteobacteria</taxon>
        <taxon>Rhodospirillales</taxon>
        <taxon>Rhodospirillaceae</taxon>
        <taxon>Roseospira</taxon>
    </lineage>
</organism>
<evidence type="ECO:0000256" key="3">
    <source>
        <dbReference type="ARBA" id="ARBA00013194"/>
    </source>
</evidence>
<dbReference type="Gene3D" id="3.10.50.40">
    <property type="match status" value="1"/>
</dbReference>